<evidence type="ECO:0000313" key="1">
    <source>
        <dbReference type="EMBL" id="CAI8846322.1"/>
    </source>
</evidence>
<evidence type="ECO:0000313" key="2">
    <source>
        <dbReference type="Proteomes" id="UP001158598"/>
    </source>
</evidence>
<gene>
    <name evidence="1" type="ORF">MCNOR_2408</name>
</gene>
<accession>A0AA35UCN9</accession>
<name>A0AA35UCN9_METCP</name>
<sequence length="69" mass="7988">MFPTGDESPRQKPSVDRNRMCHIRNIWWHKYCFTLMSEETERPDGPFVFSVSVRKGCRDGGSTGRLLPS</sequence>
<protein>
    <submittedName>
        <fullName evidence="1">Uncharacterized protein</fullName>
    </submittedName>
</protein>
<proteinExistence type="predicted"/>
<reference evidence="1" key="1">
    <citation type="submission" date="2023-03" db="EMBL/GenBank/DDBJ databases">
        <authorList>
            <person name="Pearce D."/>
        </authorList>
    </citation>
    <scope>NUCLEOTIDE SEQUENCE</scope>
    <source>
        <strain evidence="1">Mc</strain>
    </source>
</reference>
<dbReference type="EMBL" id="OX458332">
    <property type="protein sequence ID" value="CAI8846322.1"/>
    <property type="molecule type" value="Genomic_DNA"/>
</dbReference>
<dbReference type="AlphaFoldDB" id="A0AA35UCN9"/>
<dbReference type="Proteomes" id="UP001158598">
    <property type="component" value="Chromosome"/>
</dbReference>
<organism evidence="1 2">
    <name type="scientific">Methylococcus capsulatus</name>
    <dbReference type="NCBI Taxonomy" id="414"/>
    <lineage>
        <taxon>Bacteria</taxon>
        <taxon>Pseudomonadati</taxon>
        <taxon>Pseudomonadota</taxon>
        <taxon>Gammaproteobacteria</taxon>
        <taxon>Methylococcales</taxon>
        <taxon>Methylococcaceae</taxon>
        <taxon>Methylococcus</taxon>
    </lineage>
</organism>